<evidence type="ECO:0000259" key="6">
    <source>
        <dbReference type="Pfam" id="PF25561"/>
    </source>
</evidence>
<evidence type="ECO:0000256" key="4">
    <source>
        <dbReference type="SAM" id="MobiDB-lite"/>
    </source>
</evidence>
<dbReference type="Proteomes" id="UP000663829">
    <property type="component" value="Unassembled WGS sequence"/>
</dbReference>
<feature type="region of interest" description="Disordered" evidence="4">
    <location>
        <begin position="235"/>
        <end position="255"/>
    </location>
</feature>
<dbReference type="InterPro" id="IPR021893">
    <property type="entry name" value="ZMYM2-like_C"/>
</dbReference>
<keyword evidence="1" id="KW-1017">Isopeptide bond</keyword>
<comment type="caution">
    <text evidence="7">The sequence shown here is derived from an EMBL/GenBank/DDBJ whole genome shotgun (WGS) entry which is preliminary data.</text>
</comment>
<dbReference type="EMBL" id="CAJOBC010002072">
    <property type="protein sequence ID" value="CAF3714047.1"/>
    <property type="molecule type" value="Genomic_DNA"/>
</dbReference>
<evidence type="ECO:0000256" key="3">
    <source>
        <dbReference type="ARBA" id="ARBA00022843"/>
    </source>
</evidence>
<keyword evidence="3" id="KW-0832">Ubl conjugation</keyword>
<gene>
    <name evidence="7" type="ORF">GPM918_LOCUS10497</name>
    <name evidence="8" type="ORF">SRO942_LOCUS10498</name>
</gene>
<proteinExistence type="predicted"/>
<feature type="region of interest" description="Disordered" evidence="4">
    <location>
        <begin position="284"/>
        <end position="347"/>
    </location>
</feature>
<feature type="compositionally biased region" description="Polar residues" evidence="4">
    <location>
        <begin position="242"/>
        <end position="255"/>
    </location>
</feature>
<feature type="domain" description="QRICH1-like" evidence="6">
    <location>
        <begin position="658"/>
        <end position="763"/>
    </location>
</feature>
<evidence type="ECO:0000256" key="2">
    <source>
        <dbReference type="ARBA" id="ARBA00022553"/>
    </source>
</evidence>
<dbReference type="InterPro" id="IPR051284">
    <property type="entry name" value="ZnF_MYMT-QRICH1"/>
</dbReference>
<dbReference type="EMBL" id="CAJNOQ010002072">
    <property type="protein sequence ID" value="CAF0937013.1"/>
    <property type="molecule type" value="Genomic_DNA"/>
</dbReference>
<dbReference type="OrthoDB" id="10025028at2759"/>
<evidence type="ECO:0008006" key="10">
    <source>
        <dbReference type="Google" id="ProtNLM"/>
    </source>
</evidence>
<dbReference type="AlphaFoldDB" id="A0A814C507"/>
<organism evidence="7 9">
    <name type="scientific">Didymodactylos carnosus</name>
    <dbReference type="NCBI Taxonomy" id="1234261"/>
    <lineage>
        <taxon>Eukaryota</taxon>
        <taxon>Metazoa</taxon>
        <taxon>Spiralia</taxon>
        <taxon>Gnathifera</taxon>
        <taxon>Rotifera</taxon>
        <taxon>Eurotatoria</taxon>
        <taxon>Bdelloidea</taxon>
        <taxon>Philodinida</taxon>
        <taxon>Philodinidae</taxon>
        <taxon>Didymodactylos</taxon>
    </lineage>
</organism>
<dbReference type="PANTHER" id="PTHR45736">
    <property type="entry name" value="ZINC FINGER MYM-TYPE PROTEIN"/>
    <property type="match status" value="1"/>
</dbReference>
<evidence type="ECO:0000313" key="7">
    <source>
        <dbReference type="EMBL" id="CAF0937013.1"/>
    </source>
</evidence>
<dbReference type="PANTHER" id="PTHR45736:SF1">
    <property type="entry name" value="WITHOUT CHILDREN, ISOFORM B"/>
    <property type="match status" value="1"/>
</dbReference>
<evidence type="ECO:0000313" key="9">
    <source>
        <dbReference type="Proteomes" id="UP000663829"/>
    </source>
</evidence>
<name>A0A814C507_9BILA</name>
<evidence type="ECO:0000259" key="5">
    <source>
        <dbReference type="Pfam" id="PF12012"/>
    </source>
</evidence>
<dbReference type="Pfam" id="PF12012">
    <property type="entry name" value="DUF3504"/>
    <property type="match status" value="1"/>
</dbReference>
<reference evidence="7" key="1">
    <citation type="submission" date="2021-02" db="EMBL/GenBank/DDBJ databases">
        <authorList>
            <person name="Nowell W R."/>
        </authorList>
    </citation>
    <scope>NUCLEOTIDE SEQUENCE</scope>
</reference>
<feature type="domain" description="ZMYM2-like/QRICH1 C-terminal" evidence="5">
    <location>
        <begin position="779"/>
        <end position="938"/>
    </location>
</feature>
<accession>A0A814C507</accession>
<keyword evidence="2" id="KW-0597">Phosphoprotein</keyword>
<protein>
    <recommendedName>
        <fullName evidence="10">DUF3504 domain-containing protein</fullName>
    </recommendedName>
</protein>
<dbReference type="InterPro" id="IPR057926">
    <property type="entry name" value="QRICH1_dom"/>
</dbReference>
<sequence>MIIDNHGTDLLNVIDDGNSFFDDSKMDVTSKGGGGGTQTNLVDIDPSLQAVVASLTESEMAGFIEELNKTGKAYLPNLGQTIELLTVDNPTNIVPISVPVPPTQTNVIPSGVTNSKITVGQQSAESLLDDLTSLIQSSPTGNLESLLTNSTSIQNPNNATNSRIQLTNVRSQPTTYMPQQQQQQQQQQRYTTTTFYNTSMGTTQTGRQPVVASTYGGTPVVNNNRPGTALKSTIAGSGMRKAQQQQDENRQTSTGAAGERLFFGRAGGQPSSIGTQSYQNRTGLVTQGSSIPPIRRSTMATEQRRPVSWFPSRIRRHSDDDNDDDSPNESYGPTRRSARIPKPKQDADFVTFPLLDREEQEREQSLNSINSQMRGVMVGENDVIDDDTTYRTSTTLSENNNRANTTRRPRTVAELRSSTSAAANKQRDPIDKQRWLDDELFHIKSYVPLIMPQQITSPQTMKNKATMCKPIVSEKEVQCKSLKNSMGTQTESQYLIADIPLVILPVPIYMPSPIPTYRLFKPTAIPIPVPVPVPVLIPITEKAFKNIHDYIQSQRDLLPDDPYEAALILHAESLVRAESQTTTTITSQNENHNMSTTNDDIMDINNGHHRSDSFISSNIPVVEKLPELDLEAHYIDPQTSSNPEVQKLLHMLPDAGYRLKWTYGIEAFSQWCMQKNNSVLYRTGEETDKYSQFYKQDILSYHGDELNKALELFVQEVRRPNGEEYLPESIYYLCLGIQFFLNMNGRQTDIFDPRYSEFNSALDIHDISLLFPLLANTMVSIIDEDILYDCQQLGTMKPWPLLITLLLQNSKHFNLKTVESHIAISFANFGKYAQWIRTPNNQSQHMNYLRFYAHNAGNLKALINAPIVYEITEYADDPGRCPIKVYDYYVSKCPETIRQSADLFYLRPISGQQLSDSSLWFTNEPLSPSIIGQILNRLRLISDFYLQTTPVDIANNNTN</sequence>
<dbReference type="Proteomes" id="UP000681722">
    <property type="component" value="Unassembled WGS sequence"/>
</dbReference>
<feature type="region of interest" description="Disordered" evidence="4">
    <location>
        <begin position="393"/>
        <end position="429"/>
    </location>
</feature>
<evidence type="ECO:0000256" key="1">
    <source>
        <dbReference type="ARBA" id="ARBA00022499"/>
    </source>
</evidence>
<dbReference type="Pfam" id="PF25561">
    <property type="entry name" value="QRICH1"/>
    <property type="match status" value="1"/>
</dbReference>
<evidence type="ECO:0000313" key="8">
    <source>
        <dbReference type="EMBL" id="CAF3714047.1"/>
    </source>
</evidence>
<keyword evidence="9" id="KW-1185">Reference proteome</keyword>